<accession>W0FID0</accession>
<reference evidence="1" key="1">
    <citation type="journal article" date="2013" name="PLoS ONE">
        <title>Metagenomic insights into the carbohydrate-active enzymes carried by the microorganisms adhering to solid digesta in the rumen of cows.</title>
        <authorList>
            <person name="Wang L."/>
            <person name="Hatem A."/>
            <person name="Catalyurek U.V."/>
            <person name="Morrison M."/>
            <person name="Yu Z."/>
        </authorList>
    </citation>
    <scope>NUCLEOTIDE SEQUENCE</scope>
</reference>
<protein>
    <submittedName>
        <fullName evidence="1">Uncharacterized protein</fullName>
    </submittedName>
</protein>
<dbReference type="EMBL" id="KC246797">
    <property type="protein sequence ID" value="AHF24538.1"/>
    <property type="molecule type" value="Genomic_DNA"/>
</dbReference>
<dbReference type="AlphaFoldDB" id="W0FID0"/>
<name>W0FID0_9BACT</name>
<organism evidence="1">
    <name type="scientific">uncultured bacterium Contig248</name>
    <dbReference type="NCBI Taxonomy" id="1393544"/>
    <lineage>
        <taxon>Bacteria</taxon>
        <taxon>environmental samples</taxon>
    </lineage>
</organism>
<sequence>MYKEIETKLNAVGVDMVFLPHTTGTSSTMLKDVLQKFLEGK</sequence>
<proteinExistence type="predicted"/>
<evidence type="ECO:0000313" key="1">
    <source>
        <dbReference type="EMBL" id="AHF24538.1"/>
    </source>
</evidence>